<dbReference type="AlphaFoldDB" id="A0A1V5SEK1"/>
<sequence>MEYPRFKKFDKGWIENGINSVFIVKNNTPFGKIKIQNDELSEAKWMNLNNYMQEIRNNNPHYRKYPEEFVKLFEFI</sequence>
<name>A0A1V5SEK1_9BACT</name>
<comment type="caution">
    <text evidence="1">The sequence shown here is derived from an EMBL/GenBank/DDBJ whole genome shotgun (WGS) entry which is preliminary data.</text>
</comment>
<gene>
    <name evidence="1" type="ORF">BWY43_00399</name>
</gene>
<organism evidence="1">
    <name type="scientific">candidate division WS2 bacterium ADurb.Bin280</name>
    <dbReference type="NCBI Taxonomy" id="1852829"/>
    <lineage>
        <taxon>Bacteria</taxon>
        <taxon>candidate division WS2</taxon>
    </lineage>
</organism>
<reference evidence="1" key="1">
    <citation type="submission" date="2017-02" db="EMBL/GenBank/DDBJ databases">
        <title>Delving into the versatile metabolic prowess of the omnipresent phylum Bacteroidetes.</title>
        <authorList>
            <person name="Nobu M.K."/>
            <person name="Mei R."/>
            <person name="Narihiro T."/>
            <person name="Kuroda K."/>
            <person name="Liu W.-T."/>
        </authorList>
    </citation>
    <scope>NUCLEOTIDE SEQUENCE</scope>
    <source>
        <strain evidence="1">ADurb.Bin280</strain>
    </source>
</reference>
<evidence type="ECO:0000313" key="1">
    <source>
        <dbReference type="EMBL" id="OQA52663.1"/>
    </source>
</evidence>
<dbReference type="EMBL" id="MWBO01000025">
    <property type="protein sequence ID" value="OQA52663.1"/>
    <property type="molecule type" value="Genomic_DNA"/>
</dbReference>
<dbReference type="Gene3D" id="3.90.79.10">
    <property type="entry name" value="Nucleoside Triphosphate Pyrophosphohydrolase"/>
    <property type="match status" value="1"/>
</dbReference>
<proteinExistence type="predicted"/>
<protein>
    <submittedName>
        <fullName evidence="1">Uncharacterized protein</fullName>
    </submittedName>
</protein>
<dbReference type="Proteomes" id="UP000485367">
    <property type="component" value="Unassembled WGS sequence"/>
</dbReference>
<accession>A0A1V5SEK1</accession>